<dbReference type="InterPro" id="IPR002637">
    <property type="entry name" value="RdgB/HAM1"/>
</dbReference>
<dbReference type="GO" id="GO:0035870">
    <property type="term" value="F:dITP diphosphatase activity"/>
    <property type="evidence" value="ECO:0007669"/>
    <property type="project" value="UniProtKB-UniRule"/>
</dbReference>
<evidence type="ECO:0000256" key="11">
    <source>
        <dbReference type="RuleBase" id="RU003781"/>
    </source>
</evidence>
<feature type="binding site" evidence="10">
    <location>
        <begin position="14"/>
        <end position="19"/>
    </location>
    <ligand>
        <name>substrate</name>
    </ligand>
</feature>
<keyword evidence="5 10" id="KW-0378">Hydrolase</keyword>
<feature type="binding site" evidence="10">
    <location>
        <position position="46"/>
    </location>
    <ligand>
        <name>Mg(2+)</name>
        <dbReference type="ChEBI" id="CHEBI:18420"/>
    </ligand>
</feature>
<dbReference type="FunFam" id="3.90.950.10:FF:000001">
    <property type="entry name" value="dITP/XTP pyrophosphatase"/>
    <property type="match status" value="1"/>
</dbReference>
<comment type="cofactor">
    <cofactor evidence="10">
        <name>Mg(2+)</name>
        <dbReference type="ChEBI" id="CHEBI:18420"/>
    </cofactor>
    <text evidence="10">Binds 1 Mg(2+) ion per subunit.</text>
</comment>
<dbReference type="GO" id="GO:0046872">
    <property type="term" value="F:metal ion binding"/>
    <property type="evidence" value="ECO:0007669"/>
    <property type="project" value="UniProtKB-KW"/>
</dbReference>
<dbReference type="AlphaFoldDB" id="A0A850RKD2"/>
<organism evidence="12 13">
    <name type="scientific">Allochromatium humboldtianum</name>
    <dbReference type="NCBI Taxonomy" id="504901"/>
    <lineage>
        <taxon>Bacteria</taxon>
        <taxon>Pseudomonadati</taxon>
        <taxon>Pseudomonadota</taxon>
        <taxon>Gammaproteobacteria</taxon>
        <taxon>Chromatiales</taxon>
        <taxon>Chromatiaceae</taxon>
        <taxon>Allochromatium</taxon>
    </lineage>
</organism>
<feature type="binding site" evidence="10">
    <location>
        <begin position="160"/>
        <end position="163"/>
    </location>
    <ligand>
        <name>substrate</name>
    </ligand>
</feature>
<feature type="binding site" evidence="10">
    <location>
        <position position="75"/>
    </location>
    <ligand>
        <name>Mg(2+)</name>
        <dbReference type="ChEBI" id="CHEBI:18420"/>
    </ligand>
</feature>
<comment type="caution">
    <text evidence="12">The sequence shown here is derived from an EMBL/GenBank/DDBJ whole genome shotgun (WGS) entry which is preliminary data.</text>
</comment>
<dbReference type="GO" id="GO:0000166">
    <property type="term" value="F:nucleotide binding"/>
    <property type="evidence" value="ECO:0007669"/>
    <property type="project" value="UniProtKB-KW"/>
</dbReference>
<dbReference type="InterPro" id="IPR029001">
    <property type="entry name" value="ITPase-like_fam"/>
</dbReference>
<dbReference type="NCBIfam" id="TIGR00042">
    <property type="entry name" value="RdgB/HAM1 family non-canonical purine NTP pyrophosphatase"/>
    <property type="match status" value="1"/>
</dbReference>
<evidence type="ECO:0000313" key="12">
    <source>
        <dbReference type="EMBL" id="NVZ09971.1"/>
    </source>
</evidence>
<dbReference type="GO" id="GO:0009117">
    <property type="term" value="P:nucleotide metabolic process"/>
    <property type="evidence" value="ECO:0007669"/>
    <property type="project" value="UniProtKB-KW"/>
</dbReference>
<evidence type="ECO:0000256" key="5">
    <source>
        <dbReference type="ARBA" id="ARBA00022801"/>
    </source>
</evidence>
<dbReference type="HAMAP" id="MF_01405">
    <property type="entry name" value="Non_canon_purine_NTPase"/>
    <property type="match status" value="1"/>
</dbReference>
<evidence type="ECO:0000256" key="9">
    <source>
        <dbReference type="ARBA" id="ARBA00052017"/>
    </source>
</evidence>
<evidence type="ECO:0000256" key="10">
    <source>
        <dbReference type="HAMAP-Rule" id="MF_01405"/>
    </source>
</evidence>
<reference evidence="12 13" key="1">
    <citation type="submission" date="2020-06" db="EMBL/GenBank/DDBJ databases">
        <title>Whole-genome sequence of Allochromatium humboldtianum DSM 21881, type strain.</title>
        <authorList>
            <person name="Kyndt J.A."/>
            <person name="Meyer T.E."/>
        </authorList>
    </citation>
    <scope>NUCLEOTIDE SEQUENCE [LARGE SCALE GENOMIC DNA]</scope>
    <source>
        <strain evidence="12 13">DSM 21881</strain>
    </source>
</reference>
<sequence>MTRSHIGETIVLASNNAGKVREIERLLAESRIHIRPQGEYGVPEAEETGLTFVENAILKARNAARHSGLPAIADDSGLEVDALRGAPGIYSARYAGSGATDEANLRKLLTDLAEVPEAERTARFQCVLVYLRHAEDPTPLICQGAWEGRILFEPRGSNGFGYDPIFLVPGHGCSSAELDPDTKNRLSHRGQALRRLQEQLSA</sequence>
<name>A0A850RKD2_9GAMM</name>
<feature type="binding site" evidence="10">
    <location>
        <position position="76"/>
    </location>
    <ligand>
        <name>substrate</name>
    </ligand>
</feature>
<dbReference type="RefSeq" id="WP_176976714.1">
    <property type="nucleotide sequence ID" value="NZ_JABZEO010000007.1"/>
</dbReference>
<dbReference type="GO" id="GO:0036220">
    <property type="term" value="F:ITP diphosphatase activity"/>
    <property type="evidence" value="ECO:0007669"/>
    <property type="project" value="UniProtKB-UniRule"/>
</dbReference>
<protein>
    <recommendedName>
        <fullName evidence="10">dITP/XTP pyrophosphatase</fullName>
        <ecNumber evidence="10">3.6.1.66</ecNumber>
    </recommendedName>
    <alternativeName>
        <fullName evidence="10">Non-canonical purine NTP pyrophosphatase</fullName>
    </alternativeName>
    <alternativeName>
        <fullName evidence="10">Non-standard purine NTP pyrophosphatase</fullName>
    </alternativeName>
    <alternativeName>
        <fullName evidence="10">Nucleoside-triphosphate diphosphatase</fullName>
    </alternativeName>
    <alternativeName>
        <fullName evidence="10">Nucleoside-triphosphate pyrophosphatase</fullName>
        <shortName evidence="10">NTPase</shortName>
    </alternativeName>
</protein>
<dbReference type="GO" id="GO:0036222">
    <property type="term" value="F:XTP diphosphatase activity"/>
    <property type="evidence" value="ECO:0007669"/>
    <property type="project" value="UniProtKB-UniRule"/>
</dbReference>
<dbReference type="Proteomes" id="UP000592294">
    <property type="component" value="Unassembled WGS sequence"/>
</dbReference>
<dbReference type="EC" id="3.6.1.66" evidence="10"/>
<keyword evidence="6 10" id="KW-0460">Magnesium</keyword>
<evidence type="ECO:0000313" key="13">
    <source>
        <dbReference type="Proteomes" id="UP000592294"/>
    </source>
</evidence>
<feature type="binding site" evidence="10">
    <location>
        <position position="183"/>
    </location>
    <ligand>
        <name>substrate</name>
    </ligand>
</feature>
<evidence type="ECO:0000256" key="4">
    <source>
        <dbReference type="ARBA" id="ARBA00022741"/>
    </source>
</evidence>
<feature type="active site" description="Proton acceptor" evidence="10">
    <location>
        <position position="75"/>
    </location>
</feature>
<comment type="catalytic activity">
    <reaction evidence="9 10">
        <text>XTP + H2O = XMP + diphosphate + H(+)</text>
        <dbReference type="Rhea" id="RHEA:28610"/>
        <dbReference type="ChEBI" id="CHEBI:15377"/>
        <dbReference type="ChEBI" id="CHEBI:15378"/>
        <dbReference type="ChEBI" id="CHEBI:33019"/>
        <dbReference type="ChEBI" id="CHEBI:57464"/>
        <dbReference type="ChEBI" id="CHEBI:61314"/>
        <dbReference type="EC" id="3.6.1.66"/>
    </reaction>
</comment>
<gene>
    <name evidence="12" type="primary">rdgB</name>
    <name evidence="12" type="ORF">HW932_11930</name>
</gene>
<evidence type="ECO:0000256" key="8">
    <source>
        <dbReference type="ARBA" id="ARBA00051875"/>
    </source>
</evidence>
<dbReference type="PANTHER" id="PTHR11067">
    <property type="entry name" value="INOSINE TRIPHOSPHATE PYROPHOSPHATASE/HAM1 PROTEIN"/>
    <property type="match status" value="1"/>
</dbReference>
<dbReference type="Gene3D" id="3.90.950.10">
    <property type="match status" value="1"/>
</dbReference>
<evidence type="ECO:0000256" key="3">
    <source>
        <dbReference type="ARBA" id="ARBA00022723"/>
    </source>
</evidence>
<dbReference type="SUPFAM" id="SSF52972">
    <property type="entry name" value="ITPase-like"/>
    <property type="match status" value="1"/>
</dbReference>
<keyword evidence="7 10" id="KW-0546">Nucleotide metabolism</keyword>
<keyword evidence="3 10" id="KW-0479">Metal-binding</keyword>
<dbReference type="EMBL" id="JABZEO010000007">
    <property type="protein sequence ID" value="NVZ09971.1"/>
    <property type="molecule type" value="Genomic_DNA"/>
</dbReference>
<dbReference type="GO" id="GO:0017111">
    <property type="term" value="F:ribonucleoside triphosphate phosphatase activity"/>
    <property type="evidence" value="ECO:0007669"/>
    <property type="project" value="InterPro"/>
</dbReference>
<comment type="function">
    <text evidence="10">Pyrophosphatase that catalyzes the hydrolysis of nucleoside triphosphates to their monophosphate derivatives, with a high preference for the non-canonical purine nucleotides XTP (xanthosine triphosphate), dITP (deoxyinosine triphosphate) and ITP. Seems to function as a house-cleaning enzyme that removes non-canonical purine nucleotides from the nucleotide pool, thus preventing their incorporation into DNA/RNA and avoiding chromosomal lesions.</text>
</comment>
<proteinExistence type="inferred from homology"/>
<comment type="similarity">
    <text evidence="1 10 11">Belongs to the HAM1 NTPase family.</text>
</comment>
<evidence type="ECO:0000256" key="7">
    <source>
        <dbReference type="ARBA" id="ARBA00023080"/>
    </source>
</evidence>
<dbReference type="CDD" id="cd00515">
    <property type="entry name" value="HAM1"/>
    <property type="match status" value="1"/>
</dbReference>
<dbReference type="PANTHER" id="PTHR11067:SF9">
    <property type="entry name" value="INOSINE TRIPHOSPHATE PYROPHOSPHATASE"/>
    <property type="match status" value="1"/>
</dbReference>
<keyword evidence="4 10" id="KW-0547">Nucleotide-binding</keyword>
<evidence type="ECO:0000256" key="1">
    <source>
        <dbReference type="ARBA" id="ARBA00008023"/>
    </source>
</evidence>
<feature type="binding site" evidence="10">
    <location>
        <begin position="188"/>
        <end position="189"/>
    </location>
    <ligand>
        <name>substrate</name>
    </ligand>
</feature>
<evidence type="ECO:0000256" key="2">
    <source>
        <dbReference type="ARBA" id="ARBA00011738"/>
    </source>
</evidence>
<evidence type="ECO:0000256" key="6">
    <source>
        <dbReference type="ARBA" id="ARBA00022842"/>
    </source>
</evidence>
<dbReference type="Pfam" id="PF01725">
    <property type="entry name" value="Ham1p_like"/>
    <property type="match status" value="1"/>
</dbReference>
<dbReference type="GO" id="GO:0005829">
    <property type="term" value="C:cytosol"/>
    <property type="evidence" value="ECO:0007669"/>
    <property type="project" value="TreeGrafter"/>
</dbReference>
<dbReference type="InterPro" id="IPR020922">
    <property type="entry name" value="dITP/XTP_pyrophosphatase"/>
</dbReference>
<comment type="subunit">
    <text evidence="2 10">Homodimer.</text>
</comment>
<accession>A0A850RKD2</accession>
<dbReference type="GO" id="GO:0009146">
    <property type="term" value="P:purine nucleoside triphosphate catabolic process"/>
    <property type="evidence" value="ECO:0007669"/>
    <property type="project" value="UniProtKB-UniRule"/>
</dbReference>
<comment type="catalytic activity">
    <reaction evidence="10">
        <text>ITP + H2O = IMP + diphosphate + H(+)</text>
        <dbReference type="Rhea" id="RHEA:29399"/>
        <dbReference type="ChEBI" id="CHEBI:15377"/>
        <dbReference type="ChEBI" id="CHEBI:15378"/>
        <dbReference type="ChEBI" id="CHEBI:33019"/>
        <dbReference type="ChEBI" id="CHEBI:58053"/>
        <dbReference type="ChEBI" id="CHEBI:61402"/>
        <dbReference type="EC" id="3.6.1.66"/>
    </reaction>
</comment>
<comment type="catalytic activity">
    <reaction evidence="8 10">
        <text>dITP + H2O = dIMP + diphosphate + H(+)</text>
        <dbReference type="Rhea" id="RHEA:28342"/>
        <dbReference type="ChEBI" id="CHEBI:15377"/>
        <dbReference type="ChEBI" id="CHEBI:15378"/>
        <dbReference type="ChEBI" id="CHEBI:33019"/>
        <dbReference type="ChEBI" id="CHEBI:61194"/>
        <dbReference type="ChEBI" id="CHEBI:61382"/>
        <dbReference type="EC" id="3.6.1.66"/>
    </reaction>
</comment>
<keyword evidence="13" id="KW-1185">Reference proteome</keyword>